<gene>
    <name evidence="3" type="ORF">NMN56_013150</name>
</gene>
<dbReference type="Gene3D" id="3.40.50.1820">
    <property type="entry name" value="alpha/beta hydrolase"/>
    <property type="match status" value="1"/>
</dbReference>
<dbReference type="InterPro" id="IPR001375">
    <property type="entry name" value="Peptidase_S9_cat"/>
</dbReference>
<reference evidence="3 4" key="1">
    <citation type="submission" date="2023-05" db="EMBL/GenBank/DDBJ databases">
        <title>Streptantibioticus silvisoli sp. nov., acidotolerant actinomycetes 1 from pine litter.</title>
        <authorList>
            <person name="Swiecimska M."/>
            <person name="Golinska P."/>
            <person name="Sangal V."/>
            <person name="Wachnowicz B."/>
            <person name="Goodfellow M."/>
        </authorList>
    </citation>
    <scope>NUCLEOTIDE SEQUENCE [LARGE SCALE GENOMIC DNA]</scope>
    <source>
        <strain evidence="3 4">DSM 42109</strain>
    </source>
</reference>
<dbReference type="RefSeq" id="WP_274041100.1">
    <property type="nucleotide sequence ID" value="NZ_JANCPR020000011.1"/>
</dbReference>
<organism evidence="3 4">
    <name type="scientific">Streptomyces iconiensis</name>
    <dbReference type="NCBI Taxonomy" id="1384038"/>
    <lineage>
        <taxon>Bacteria</taxon>
        <taxon>Bacillati</taxon>
        <taxon>Actinomycetota</taxon>
        <taxon>Actinomycetes</taxon>
        <taxon>Kitasatosporales</taxon>
        <taxon>Streptomycetaceae</taxon>
        <taxon>Streptomyces</taxon>
    </lineage>
</organism>
<dbReference type="InterPro" id="IPR002470">
    <property type="entry name" value="Peptidase_S9A"/>
</dbReference>
<proteinExistence type="inferred from homology"/>
<feature type="domain" description="Peptidase S9 prolyl oligopeptidase catalytic" evidence="2">
    <location>
        <begin position="11"/>
        <end position="217"/>
    </location>
</feature>
<comment type="caution">
    <text evidence="3">The sequence shown here is derived from an EMBL/GenBank/DDBJ whole genome shotgun (WGS) entry which is preliminary data.</text>
</comment>
<accession>A0ABT6ZUY9</accession>
<dbReference type="PRINTS" id="PR00862">
    <property type="entry name" value="PROLIGOPTASE"/>
</dbReference>
<protein>
    <submittedName>
        <fullName evidence="3">Prolyl oligopeptidase family serine peptidase</fullName>
    </submittedName>
</protein>
<dbReference type="Pfam" id="PF00326">
    <property type="entry name" value="Peptidase_S9"/>
    <property type="match status" value="1"/>
</dbReference>
<name>A0ABT6ZUY9_9ACTN</name>
<evidence type="ECO:0000259" key="2">
    <source>
        <dbReference type="Pfam" id="PF00326"/>
    </source>
</evidence>
<sequence length="232" mass="24918">MFAQFPGPLAAFVASGGALVISHQRGGSDLGSDWADAGRGSQKQNSYDDLYAIAEHLLTTDLTSTDRLAVTGWGNGGIMAGAAFAQRPDLWAAVVAQCPILDLVGSHRDPYGKFAISYEFAGFDTPDEVRRLAGTSPYQLVDDNTPYPWFYVHAGAIDSACPPGQTRKAVARIQAAVGPDTPALLRIWDGVGHGMASSRSEAVLHTTYWLSFLMKRFRMTPATNMTPATHPM</sequence>
<evidence type="ECO:0000313" key="3">
    <source>
        <dbReference type="EMBL" id="MDJ1132887.1"/>
    </source>
</evidence>
<dbReference type="InterPro" id="IPR029058">
    <property type="entry name" value="AB_hydrolase_fold"/>
</dbReference>
<dbReference type="Proteomes" id="UP001214441">
    <property type="component" value="Unassembled WGS sequence"/>
</dbReference>
<evidence type="ECO:0000256" key="1">
    <source>
        <dbReference type="ARBA" id="ARBA00005228"/>
    </source>
</evidence>
<evidence type="ECO:0000313" key="4">
    <source>
        <dbReference type="Proteomes" id="UP001214441"/>
    </source>
</evidence>
<comment type="similarity">
    <text evidence="1">Belongs to the peptidase S9A family.</text>
</comment>
<keyword evidence="4" id="KW-1185">Reference proteome</keyword>
<dbReference type="PANTHER" id="PTHR11757">
    <property type="entry name" value="PROTEASE FAMILY S9A OLIGOPEPTIDASE"/>
    <property type="match status" value="1"/>
</dbReference>
<dbReference type="SUPFAM" id="SSF53474">
    <property type="entry name" value="alpha/beta-Hydrolases"/>
    <property type="match status" value="1"/>
</dbReference>
<dbReference type="EMBL" id="JANCPR020000011">
    <property type="protein sequence ID" value="MDJ1132887.1"/>
    <property type="molecule type" value="Genomic_DNA"/>
</dbReference>
<dbReference type="PANTHER" id="PTHR11757:SF19">
    <property type="entry name" value="PROLYL ENDOPEPTIDASE-LIKE"/>
    <property type="match status" value="1"/>
</dbReference>
<dbReference type="InterPro" id="IPR051543">
    <property type="entry name" value="Serine_Peptidase_S9A"/>
</dbReference>